<accession>A0A822ZTJ7</accession>
<comment type="caution">
    <text evidence="1">The sequence shown here is derived from an EMBL/GenBank/DDBJ whole genome shotgun (WGS) entry which is preliminary data.</text>
</comment>
<sequence length="38" mass="4288">MEYIINPRSETIFVILSTLKSEPTTAPSQVSTLFVFRA</sequence>
<keyword evidence="2" id="KW-1185">Reference proteome</keyword>
<dbReference type="Proteomes" id="UP000607653">
    <property type="component" value="Unassembled WGS sequence"/>
</dbReference>
<gene>
    <name evidence="1" type="ORF">HUJ06_016799</name>
</gene>
<dbReference type="EMBL" id="DUZY01000008">
    <property type="protein sequence ID" value="DAD46861.1"/>
    <property type="molecule type" value="Genomic_DNA"/>
</dbReference>
<dbReference type="AlphaFoldDB" id="A0A822ZTJ7"/>
<reference evidence="1 2" key="1">
    <citation type="journal article" date="2020" name="Mol. Biol. Evol.">
        <title>Distinct Expression and Methylation Patterns for Genes with Different Fates following a Single Whole-Genome Duplication in Flowering Plants.</title>
        <authorList>
            <person name="Shi T."/>
            <person name="Rahmani R.S."/>
            <person name="Gugger P.F."/>
            <person name="Wang M."/>
            <person name="Li H."/>
            <person name="Zhang Y."/>
            <person name="Li Z."/>
            <person name="Wang Q."/>
            <person name="Van de Peer Y."/>
            <person name="Marchal K."/>
            <person name="Chen J."/>
        </authorList>
    </citation>
    <scope>NUCLEOTIDE SEQUENCE [LARGE SCALE GENOMIC DNA]</scope>
    <source>
        <tissue evidence="1">Leaf</tissue>
    </source>
</reference>
<evidence type="ECO:0000313" key="1">
    <source>
        <dbReference type="EMBL" id="DAD46861.1"/>
    </source>
</evidence>
<organism evidence="1 2">
    <name type="scientific">Nelumbo nucifera</name>
    <name type="common">Sacred lotus</name>
    <dbReference type="NCBI Taxonomy" id="4432"/>
    <lineage>
        <taxon>Eukaryota</taxon>
        <taxon>Viridiplantae</taxon>
        <taxon>Streptophyta</taxon>
        <taxon>Embryophyta</taxon>
        <taxon>Tracheophyta</taxon>
        <taxon>Spermatophyta</taxon>
        <taxon>Magnoliopsida</taxon>
        <taxon>Proteales</taxon>
        <taxon>Nelumbonaceae</taxon>
        <taxon>Nelumbo</taxon>
    </lineage>
</organism>
<protein>
    <submittedName>
        <fullName evidence="1">Uncharacterized protein</fullName>
    </submittedName>
</protein>
<proteinExistence type="predicted"/>
<name>A0A822ZTJ7_NELNU</name>
<evidence type="ECO:0000313" key="2">
    <source>
        <dbReference type="Proteomes" id="UP000607653"/>
    </source>
</evidence>